<accession>A0ABX1BHM1</accession>
<proteinExistence type="predicted"/>
<sequence length="97" mass="10593">MILDAPATRTYARLDEAAAGRVFLALADGDGRVAAVRVRDGVGRGRVVVTVGDGVLLGVLLGCFSGCFWEWTAWCGRGARFWWRTRSARWSRPPAPE</sequence>
<dbReference type="Proteomes" id="UP000696294">
    <property type="component" value="Unassembled WGS sequence"/>
</dbReference>
<protein>
    <submittedName>
        <fullName evidence="1">Uncharacterized protein</fullName>
    </submittedName>
</protein>
<comment type="caution">
    <text evidence="1">The sequence shown here is derived from an EMBL/GenBank/DDBJ whole genome shotgun (WGS) entry which is preliminary data.</text>
</comment>
<dbReference type="EMBL" id="JAATEP010000062">
    <property type="protein sequence ID" value="NJP97238.1"/>
    <property type="molecule type" value="Genomic_DNA"/>
</dbReference>
<dbReference type="RefSeq" id="WP_168019088.1">
    <property type="nucleotide sequence ID" value="NZ_JAATEP010000062.1"/>
</dbReference>
<organism evidence="1 2">
    <name type="scientific">Nonomuraea composti</name>
    <dbReference type="NCBI Taxonomy" id="2720023"/>
    <lineage>
        <taxon>Bacteria</taxon>
        <taxon>Bacillati</taxon>
        <taxon>Actinomycetota</taxon>
        <taxon>Actinomycetes</taxon>
        <taxon>Streptosporangiales</taxon>
        <taxon>Streptosporangiaceae</taxon>
        <taxon>Nonomuraea</taxon>
    </lineage>
</organism>
<keyword evidence="2" id="KW-1185">Reference proteome</keyword>
<evidence type="ECO:0000313" key="2">
    <source>
        <dbReference type="Proteomes" id="UP000696294"/>
    </source>
</evidence>
<gene>
    <name evidence="1" type="ORF">HCN51_48780</name>
</gene>
<evidence type="ECO:0000313" key="1">
    <source>
        <dbReference type="EMBL" id="NJP97238.1"/>
    </source>
</evidence>
<reference evidence="1 2" key="1">
    <citation type="submission" date="2020-03" db="EMBL/GenBank/DDBJ databases">
        <title>WGS of actinomycetes isolated from Thailand.</title>
        <authorList>
            <person name="Thawai C."/>
        </authorList>
    </citation>
    <scope>NUCLEOTIDE SEQUENCE [LARGE SCALE GENOMIC DNA]</scope>
    <source>
        <strain evidence="1 2">FMUSA5-5</strain>
    </source>
</reference>
<name>A0ABX1BHM1_9ACTN</name>